<reference evidence="2" key="1">
    <citation type="journal article" date="2006" name="PLoS Biol.">
        <title>Macronuclear genome sequence of the ciliate Tetrahymena thermophila, a model eukaryote.</title>
        <authorList>
            <person name="Eisen J.A."/>
            <person name="Coyne R.S."/>
            <person name="Wu M."/>
            <person name="Wu D."/>
            <person name="Thiagarajan M."/>
            <person name="Wortman J.R."/>
            <person name="Badger J.H."/>
            <person name="Ren Q."/>
            <person name="Amedeo P."/>
            <person name="Jones K.M."/>
            <person name="Tallon L.J."/>
            <person name="Delcher A.L."/>
            <person name="Salzberg S.L."/>
            <person name="Silva J.C."/>
            <person name="Haas B.J."/>
            <person name="Majoros W.H."/>
            <person name="Farzad M."/>
            <person name="Carlton J.M."/>
            <person name="Smith R.K. Jr."/>
            <person name="Garg J."/>
            <person name="Pearlman R.E."/>
            <person name="Karrer K.M."/>
            <person name="Sun L."/>
            <person name="Manning G."/>
            <person name="Elde N.C."/>
            <person name="Turkewitz A.P."/>
            <person name="Asai D.J."/>
            <person name="Wilkes D.E."/>
            <person name="Wang Y."/>
            <person name="Cai H."/>
            <person name="Collins K."/>
            <person name="Stewart B.A."/>
            <person name="Lee S.R."/>
            <person name="Wilamowska K."/>
            <person name="Weinberg Z."/>
            <person name="Ruzzo W.L."/>
            <person name="Wloga D."/>
            <person name="Gaertig J."/>
            <person name="Frankel J."/>
            <person name="Tsao C.-C."/>
            <person name="Gorovsky M.A."/>
            <person name="Keeling P.J."/>
            <person name="Waller R.F."/>
            <person name="Patron N.J."/>
            <person name="Cherry J.M."/>
            <person name="Stover N.A."/>
            <person name="Krieger C.J."/>
            <person name="del Toro C."/>
            <person name="Ryder H.F."/>
            <person name="Williamson S.C."/>
            <person name="Barbeau R.A."/>
            <person name="Hamilton E.P."/>
            <person name="Orias E."/>
        </authorList>
    </citation>
    <scope>NUCLEOTIDE SEQUENCE [LARGE SCALE GENOMIC DNA]</scope>
    <source>
        <strain evidence="2">SB210</strain>
    </source>
</reference>
<dbReference type="GeneID" id="7841319"/>
<dbReference type="OrthoDB" id="282919at2759"/>
<evidence type="ECO:0000313" key="1">
    <source>
        <dbReference type="EMBL" id="EAS02250.1"/>
    </source>
</evidence>
<evidence type="ECO:0000313" key="2">
    <source>
        <dbReference type="Proteomes" id="UP000009168"/>
    </source>
</evidence>
<organism evidence="1 2">
    <name type="scientific">Tetrahymena thermophila (strain SB210)</name>
    <dbReference type="NCBI Taxonomy" id="312017"/>
    <lineage>
        <taxon>Eukaryota</taxon>
        <taxon>Sar</taxon>
        <taxon>Alveolata</taxon>
        <taxon>Ciliophora</taxon>
        <taxon>Intramacronucleata</taxon>
        <taxon>Oligohymenophorea</taxon>
        <taxon>Hymenostomatida</taxon>
        <taxon>Tetrahymenina</taxon>
        <taxon>Tetrahymenidae</taxon>
        <taxon>Tetrahymena</taxon>
    </lineage>
</organism>
<dbReference type="EMBL" id="GG662540">
    <property type="protein sequence ID" value="EAS02250.1"/>
    <property type="molecule type" value="Genomic_DNA"/>
</dbReference>
<dbReference type="Proteomes" id="UP000009168">
    <property type="component" value="Unassembled WGS sequence"/>
</dbReference>
<accession>Q241B4</accession>
<dbReference type="RefSeq" id="XP_001022495.1">
    <property type="nucleotide sequence ID" value="XM_001022495.3"/>
</dbReference>
<dbReference type="AlphaFoldDB" id="Q241B4"/>
<keyword evidence="2" id="KW-1185">Reference proteome</keyword>
<name>Q241B4_TETTS</name>
<protein>
    <submittedName>
        <fullName evidence="1">Uncharacterized protein</fullName>
    </submittedName>
</protein>
<dbReference type="InParanoid" id="Q241B4"/>
<dbReference type="OMA" id="QIYKIMN"/>
<sequence length="139" mass="16611">MQHTQVPQKATQQQQQTLEEFSGLLDKYRNNPNALSQIYKIMNYKPTPQNQESNLIDNETMKEFLKVNKGTSEFDLYDDILYYDENKIREVVLRQNFLISKGYFDPKKYFPSIQINDLEDTQFDQKIKDMLHNNHNPQN</sequence>
<proteinExistence type="predicted"/>
<dbReference type="KEGG" id="tet:TTHERM_00622700"/>
<dbReference type="eggNOG" id="ENOG502SRI9">
    <property type="taxonomic scope" value="Eukaryota"/>
</dbReference>
<dbReference type="HOGENOM" id="CLU_1849131_0_0_1"/>
<gene>
    <name evidence="1" type="ORF">TTHERM_00622700</name>
</gene>